<dbReference type="EMBL" id="GGEC01064859">
    <property type="protein sequence ID" value="MBX45343.1"/>
    <property type="molecule type" value="Transcribed_RNA"/>
</dbReference>
<name>A0A2P2NSA1_RHIMU</name>
<organism evidence="1">
    <name type="scientific">Rhizophora mucronata</name>
    <name type="common">Asiatic mangrove</name>
    <dbReference type="NCBI Taxonomy" id="61149"/>
    <lineage>
        <taxon>Eukaryota</taxon>
        <taxon>Viridiplantae</taxon>
        <taxon>Streptophyta</taxon>
        <taxon>Embryophyta</taxon>
        <taxon>Tracheophyta</taxon>
        <taxon>Spermatophyta</taxon>
        <taxon>Magnoliopsida</taxon>
        <taxon>eudicotyledons</taxon>
        <taxon>Gunneridae</taxon>
        <taxon>Pentapetalae</taxon>
        <taxon>rosids</taxon>
        <taxon>fabids</taxon>
        <taxon>Malpighiales</taxon>
        <taxon>Rhizophoraceae</taxon>
        <taxon>Rhizophora</taxon>
    </lineage>
</organism>
<proteinExistence type="predicted"/>
<dbReference type="AlphaFoldDB" id="A0A2P2NSA1"/>
<reference evidence="1" key="1">
    <citation type="submission" date="2018-02" db="EMBL/GenBank/DDBJ databases">
        <title>Rhizophora mucronata_Transcriptome.</title>
        <authorList>
            <person name="Meera S.P."/>
            <person name="Sreeshan A."/>
            <person name="Augustine A."/>
        </authorList>
    </citation>
    <scope>NUCLEOTIDE SEQUENCE</scope>
    <source>
        <tissue evidence="1">Leaf</tissue>
    </source>
</reference>
<evidence type="ECO:0000313" key="1">
    <source>
        <dbReference type="EMBL" id="MBX45343.1"/>
    </source>
</evidence>
<sequence length="59" mass="6953">MAMQRAFQDEFQPVKARKSSNTLNSFLCVPFMHENYNAILFLHEHSFQIFPALVFFSPE</sequence>
<protein>
    <submittedName>
        <fullName evidence="1">Uncharacterized protein</fullName>
    </submittedName>
</protein>
<accession>A0A2P2NSA1</accession>